<name>A0ABQ8TL06_PERAM</name>
<evidence type="ECO:0000313" key="2">
    <source>
        <dbReference type="Proteomes" id="UP001148838"/>
    </source>
</evidence>
<dbReference type="PANTHER" id="PTHR47326:SF1">
    <property type="entry name" value="HTH PSQ-TYPE DOMAIN-CONTAINING PROTEIN"/>
    <property type="match status" value="1"/>
</dbReference>
<accession>A0ABQ8TL06</accession>
<dbReference type="InterPro" id="IPR036397">
    <property type="entry name" value="RNaseH_sf"/>
</dbReference>
<reference evidence="1 2" key="1">
    <citation type="journal article" date="2022" name="Allergy">
        <title>Genome assembly and annotation of Periplaneta americana reveal a comprehensive cockroach allergen profile.</title>
        <authorList>
            <person name="Wang L."/>
            <person name="Xiong Q."/>
            <person name="Saelim N."/>
            <person name="Wang L."/>
            <person name="Nong W."/>
            <person name="Wan A.T."/>
            <person name="Shi M."/>
            <person name="Liu X."/>
            <person name="Cao Q."/>
            <person name="Hui J.H.L."/>
            <person name="Sookrung N."/>
            <person name="Leung T.F."/>
            <person name="Tungtrongchitr A."/>
            <person name="Tsui S.K.W."/>
        </authorList>
    </citation>
    <scope>NUCLEOTIDE SEQUENCE [LARGE SCALE GENOMIC DNA]</scope>
    <source>
        <strain evidence="1">PWHHKU_190912</strain>
    </source>
</reference>
<dbReference type="PANTHER" id="PTHR47326">
    <property type="entry name" value="TRANSPOSABLE ELEMENT TC3 TRANSPOSASE-LIKE PROTEIN"/>
    <property type="match status" value="1"/>
</dbReference>
<evidence type="ECO:0000313" key="1">
    <source>
        <dbReference type="EMBL" id="KAJ4447280.1"/>
    </source>
</evidence>
<dbReference type="EMBL" id="JAJSOF020000005">
    <property type="protein sequence ID" value="KAJ4447280.1"/>
    <property type="molecule type" value="Genomic_DNA"/>
</dbReference>
<protein>
    <submittedName>
        <fullName evidence="1">Uncharacterized protein</fullName>
    </submittedName>
</protein>
<organism evidence="1 2">
    <name type="scientific">Periplaneta americana</name>
    <name type="common">American cockroach</name>
    <name type="synonym">Blatta americana</name>
    <dbReference type="NCBI Taxonomy" id="6978"/>
    <lineage>
        <taxon>Eukaryota</taxon>
        <taxon>Metazoa</taxon>
        <taxon>Ecdysozoa</taxon>
        <taxon>Arthropoda</taxon>
        <taxon>Hexapoda</taxon>
        <taxon>Insecta</taxon>
        <taxon>Pterygota</taxon>
        <taxon>Neoptera</taxon>
        <taxon>Polyneoptera</taxon>
        <taxon>Dictyoptera</taxon>
        <taxon>Blattodea</taxon>
        <taxon>Blattoidea</taxon>
        <taxon>Blattidae</taxon>
        <taxon>Blattinae</taxon>
        <taxon>Periplaneta</taxon>
    </lineage>
</organism>
<dbReference type="Gene3D" id="3.30.420.10">
    <property type="entry name" value="Ribonuclease H-like superfamily/Ribonuclease H"/>
    <property type="match status" value="1"/>
</dbReference>
<gene>
    <name evidence="1" type="ORF">ANN_09284</name>
</gene>
<sequence>MNGLCYIALLSYGLEMKPERRNNLNYVSCCGHRNTAPGSVGEIGTQLAAIAAANLQVTNTCEYPRYFSRGCVTFLNDCTNHNIASLQDSNMAVSSRENGDDYDHILDYLAVAGLGAFCFDSCGVPRKKVSQDGAPPHFHNAVRAYLNTEMSDRWIGRAGDRVFVPPLPRDLEELKTRIREAAGTVTEDMLKRVWEEFDYRLDICRVTRGSHIESLTGDRREICCRGYRLRLYLDILSSRRRQGNLVGTDWNAARLSNNYIREGNNSNNDVGLSHTCLQQKCTTTLHVTD</sequence>
<proteinExistence type="predicted"/>
<keyword evidence="2" id="KW-1185">Reference proteome</keyword>
<dbReference type="Proteomes" id="UP001148838">
    <property type="component" value="Unassembled WGS sequence"/>
</dbReference>
<comment type="caution">
    <text evidence="1">The sequence shown here is derived from an EMBL/GenBank/DDBJ whole genome shotgun (WGS) entry which is preliminary data.</text>
</comment>